<evidence type="ECO:0000256" key="1">
    <source>
        <dbReference type="SAM" id="MobiDB-lite"/>
    </source>
</evidence>
<dbReference type="AlphaFoldDB" id="A0A0P6VSU0"/>
<keyword evidence="3" id="KW-1185">Reference proteome</keyword>
<name>A0A0P6VSU0_9HYPH</name>
<sequence length="166" mass="17118">MSSPGRPSHFDSATGRDLTGPEAGPQAEALVARLAMAAEIYPHWRIETGPAAGRTVEVSVRDPLVGDPVRIVLALDGAAIAVTVTAEASGWVLLAVERDGAEIARAHADCPYEEVELLPPGLDDAADPPGRMGKRLDWIALSAAAWPVLGALAGPDGFVVAAVVEA</sequence>
<feature type="region of interest" description="Disordered" evidence="1">
    <location>
        <begin position="1"/>
        <end position="23"/>
    </location>
</feature>
<evidence type="ECO:0000313" key="3">
    <source>
        <dbReference type="Proteomes" id="UP000048984"/>
    </source>
</evidence>
<protein>
    <submittedName>
        <fullName evidence="2">Uncharacterized protein</fullName>
    </submittedName>
</protein>
<organism evidence="2 3">
    <name type="scientific">Prosthecodimorpha hirschii</name>
    <dbReference type="NCBI Taxonomy" id="665126"/>
    <lineage>
        <taxon>Bacteria</taxon>
        <taxon>Pseudomonadati</taxon>
        <taxon>Pseudomonadota</taxon>
        <taxon>Alphaproteobacteria</taxon>
        <taxon>Hyphomicrobiales</taxon>
        <taxon>Ancalomicrobiaceae</taxon>
        <taxon>Prosthecodimorpha</taxon>
    </lineage>
</organism>
<reference evidence="2 3" key="1">
    <citation type="submission" date="2015-09" db="EMBL/GenBank/DDBJ databases">
        <authorList>
            <person name="Jackson K.R."/>
            <person name="Lunt B.L."/>
            <person name="Fisher J.N.B."/>
            <person name="Gardner A.V."/>
            <person name="Bailey M.E."/>
            <person name="Deus L.M."/>
            <person name="Earl A.S."/>
            <person name="Gibby P.D."/>
            <person name="Hartmann K.A."/>
            <person name="Liu J.E."/>
            <person name="Manci A.M."/>
            <person name="Nielsen D.A."/>
            <person name="Solomon M.B."/>
            <person name="Breakwell D.P."/>
            <person name="Burnett S.H."/>
            <person name="Grose J.H."/>
        </authorList>
    </citation>
    <scope>NUCLEOTIDE SEQUENCE [LARGE SCALE GENOMIC DNA]</scope>
    <source>
        <strain evidence="2 3">16</strain>
    </source>
</reference>
<proteinExistence type="predicted"/>
<reference evidence="2 3" key="2">
    <citation type="submission" date="2015-10" db="EMBL/GenBank/DDBJ databases">
        <title>Draft Genome Sequence of Prosthecomicrobium hirschii ATCC 27832.</title>
        <authorList>
            <person name="Daniel J."/>
            <person name="Givan S.A."/>
            <person name="Brun Y.V."/>
            <person name="Brown P.J."/>
        </authorList>
    </citation>
    <scope>NUCLEOTIDE SEQUENCE [LARGE SCALE GENOMIC DNA]</scope>
    <source>
        <strain evidence="2 3">16</strain>
    </source>
</reference>
<accession>A0A0P6VSU0</accession>
<dbReference type="EMBL" id="LJYW01000001">
    <property type="protein sequence ID" value="KPL54746.1"/>
    <property type="molecule type" value="Genomic_DNA"/>
</dbReference>
<dbReference type="RefSeq" id="WP_054360912.1">
    <property type="nucleotide sequence ID" value="NZ_LJYW01000001.1"/>
</dbReference>
<comment type="caution">
    <text evidence="2">The sequence shown here is derived from an EMBL/GenBank/DDBJ whole genome shotgun (WGS) entry which is preliminary data.</text>
</comment>
<gene>
    <name evidence="2" type="ORF">ABB55_23055</name>
</gene>
<evidence type="ECO:0000313" key="2">
    <source>
        <dbReference type="EMBL" id="KPL54746.1"/>
    </source>
</evidence>
<dbReference type="Proteomes" id="UP000048984">
    <property type="component" value="Unassembled WGS sequence"/>
</dbReference>